<evidence type="ECO:0000256" key="1">
    <source>
        <dbReference type="SAM" id="MobiDB-lite"/>
    </source>
</evidence>
<evidence type="ECO:0000313" key="3">
    <source>
        <dbReference type="Proteomes" id="UP000324800"/>
    </source>
</evidence>
<sequence length="141" mass="16229">MSKKGKKSKSKKSKDQYELSDETGHKLGSQIQEMINANAARNRNRQKQQESESDSQWGAHMQNMKFRQVNYQRVRTEQLAKIPQLMRQRGLKLKKGITYAEQQVIENEIRRLDPSITAAEAHAGVFAISNPAARRRIYTEG</sequence>
<dbReference type="AlphaFoldDB" id="A0A5J4UK82"/>
<dbReference type="Proteomes" id="UP000324800">
    <property type="component" value="Unassembled WGS sequence"/>
</dbReference>
<feature type="region of interest" description="Disordered" evidence="1">
    <location>
        <begin position="1"/>
        <end position="62"/>
    </location>
</feature>
<comment type="caution">
    <text evidence="2">The sequence shown here is derived from an EMBL/GenBank/DDBJ whole genome shotgun (WGS) entry which is preliminary data.</text>
</comment>
<proteinExistence type="predicted"/>
<feature type="non-terminal residue" evidence="2">
    <location>
        <position position="141"/>
    </location>
</feature>
<organism evidence="2 3">
    <name type="scientific">Streblomastix strix</name>
    <dbReference type="NCBI Taxonomy" id="222440"/>
    <lineage>
        <taxon>Eukaryota</taxon>
        <taxon>Metamonada</taxon>
        <taxon>Preaxostyla</taxon>
        <taxon>Oxymonadida</taxon>
        <taxon>Streblomastigidae</taxon>
        <taxon>Streblomastix</taxon>
    </lineage>
</organism>
<accession>A0A5J4UK82</accession>
<name>A0A5J4UK82_9EUKA</name>
<gene>
    <name evidence="2" type="ORF">EZS28_033389</name>
</gene>
<dbReference type="EMBL" id="SNRW01014793">
    <property type="protein sequence ID" value="KAA6371086.1"/>
    <property type="molecule type" value="Genomic_DNA"/>
</dbReference>
<evidence type="ECO:0000313" key="2">
    <source>
        <dbReference type="EMBL" id="KAA6371086.1"/>
    </source>
</evidence>
<reference evidence="2 3" key="1">
    <citation type="submission" date="2019-03" db="EMBL/GenBank/DDBJ databases">
        <title>Single cell metagenomics reveals metabolic interactions within the superorganism composed of flagellate Streblomastix strix and complex community of Bacteroidetes bacteria on its surface.</title>
        <authorList>
            <person name="Treitli S.C."/>
            <person name="Kolisko M."/>
            <person name="Husnik F."/>
            <person name="Keeling P."/>
            <person name="Hampl V."/>
        </authorList>
    </citation>
    <scope>NUCLEOTIDE SEQUENCE [LARGE SCALE GENOMIC DNA]</scope>
    <source>
        <strain evidence="2">ST1C</strain>
    </source>
</reference>
<feature type="compositionally biased region" description="Basic residues" evidence="1">
    <location>
        <begin position="1"/>
        <end position="12"/>
    </location>
</feature>
<protein>
    <submittedName>
        <fullName evidence="2">Uncharacterized protein</fullName>
    </submittedName>
</protein>
<feature type="compositionally biased region" description="Basic and acidic residues" evidence="1">
    <location>
        <begin position="13"/>
        <end position="25"/>
    </location>
</feature>